<evidence type="ECO:0000256" key="2">
    <source>
        <dbReference type="ARBA" id="ARBA00007524"/>
    </source>
</evidence>
<organism evidence="7 8">
    <name type="scientific">Rubrimonas cliftonensis</name>
    <dbReference type="NCBI Taxonomy" id="89524"/>
    <lineage>
        <taxon>Bacteria</taxon>
        <taxon>Pseudomonadati</taxon>
        <taxon>Pseudomonadota</taxon>
        <taxon>Alphaproteobacteria</taxon>
        <taxon>Rhodobacterales</taxon>
        <taxon>Paracoccaceae</taxon>
        <taxon>Rubrimonas</taxon>
    </lineage>
</organism>
<keyword evidence="8" id="KW-1185">Reference proteome</keyword>
<dbReference type="Proteomes" id="UP000198703">
    <property type="component" value="Unassembled WGS sequence"/>
</dbReference>
<dbReference type="GO" id="GO:0033013">
    <property type="term" value="P:tetrapyrrole metabolic process"/>
    <property type="evidence" value="ECO:0007669"/>
    <property type="project" value="UniProtKB-ARBA"/>
</dbReference>
<dbReference type="PANTHER" id="PTHR10057:SF0">
    <property type="entry name" value="TRANSLOCATOR PROTEIN"/>
    <property type="match status" value="1"/>
</dbReference>
<evidence type="ECO:0000313" key="7">
    <source>
        <dbReference type="EMBL" id="SDZ74230.1"/>
    </source>
</evidence>
<dbReference type="Gene3D" id="1.20.1260.100">
    <property type="entry name" value="TspO/MBR protein"/>
    <property type="match status" value="1"/>
</dbReference>
<evidence type="ECO:0000256" key="6">
    <source>
        <dbReference type="SAM" id="Phobius"/>
    </source>
</evidence>
<comment type="similarity">
    <text evidence="2">Belongs to the TspO/BZRP family.</text>
</comment>
<evidence type="ECO:0000256" key="1">
    <source>
        <dbReference type="ARBA" id="ARBA00004141"/>
    </source>
</evidence>
<evidence type="ECO:0000256" key="4">
    <source>
        <dbReference type="ARBA" id="ARBA00022989"/>
    </source>
</evidence>
<feature type="transmembrane region" description="Helical" evidence="6">
    <location>
        <begin position="77"/>
        <end position="97"/>
    </location>
</feature>
<feature type="transmembrane region" description="Helical" evidence="6">
    <location>
        <begin position="104"/>
        <end position="124"/>
    </location>
</feature>
<sequence length="160" mass="17686">MSDVVDLPLLGFVGVVFLAAMSGAVYKPGDWYESLDRPDWRPPNWAFPIVWTILYAMIAASGWMVWRANGGFAGAELAFVVYGVQLCLNAAWSYFFFGRRRIDLALVEAGFLWLSIAATIAVFSPISTTAALLLVPYLVWVTVAFALNLSIFRRNPGVRG</sequence>
<keyword evidence="4 6" id="KW-1133">Transmembrane helix</keyword>
<comment type="subcellular location">
    <subcellularLocation>
        <location evidence="1">Membrane</location>
        <topology evidence="1">Multi-pass membrane protein</topology>
    </subcellularLocation>
</comment>
<dbReference type="Pfam" id="PF03073">
    <property type="entry name" value="TspO_MBR"/>
    <property type="match status" value="1"/>
</dbReference>
<dbReference type="STRING" id="89524.SAMN05444370_101104"/>
<evidence type="ECO:0000256" key="3">
    <source>
        <dbReference type="ARBA" id="ARBA00022692"/>
    </source>
</evidence>
<proteinExistence type="inferred from homology"/>
<feature type="transmembrane region" description="Helical" evidence="6">
    <location>
        <begin position="6"/>
        <end position="25"/>
    </location>
</feature>
<evidence type="ECO:0000256" key="5">
    <source>
        <dbReference type="ARBA" id="ARBA00023136"/>
    </source>
</evidence>
<dbReference type="CDD" id="cd15904">
    <property type="entry name" value="TSPO_MBR"/>
    <property type="match status" value="1"/>
</dbReference>
<dbReference type="GO" id="GO:0016020">
    <property type="term" value="C:membrane"/>
    <property type="evidence" value="ECO:0007669"/>
    <property type="project" value="UniProtKB-SubCell"/>
</dbReference>
<gene>
    <name evidence="7" type="ORF">SAMN05444370_101104</name>
</gene>
<evidence type="ECO:0000313" key="8">
    <source>
        <dbReference type="Proteomes" id="UP000198703"/>
    </source>
</evidence>
<dbReference type="PIRSF" id="PIRSF005859">
    <property type="entry name" value="PBR"/>
    <property type="match status" value="1"/>
</dbReference>
<dbReference type="InterPro" id="IPR004307">
    <property type="entry name" value="TspO_MBR"/>
</dbReference>
<dbReference type="AlphaFoldDB" id="A0A1H3VHK6"/>
<dbReference type="EMBL" id="FNQM01000001">
    <property type="protein sequence ID" value="SDZ74230.1"/>
    <property type="molecule type" value="Genomic_DNA"/>
</dbReference>
<feature type="transmembrane region" description="Helical" evidence="6">
    <location>
        <begin position="130"/>
        <end position="152"/>
    </location>
</feature>
<reference evidence="7 8" key="1">
    <citation type="submission" date="2016-10" db="EMBL/GenBank/DDBJ databases">
        <authorList>
            <person name="de Groot N.N."/>
        </authorList>
    </citation>
    <scope>NUCLEOTIDE SEQUENCE [LARGE SCALE GENOMIC DNA]</scope>
    <source>
        <strain evidence="7 8">DSM 15345</strain>
    </source>
</reference>
<keyword evidence="3 6" id="KW-0812">Transmembrane</keyword>
<dbReference type="PANTHER" id="PTHR10057">
    <property type="entry name" value="PERIPHERAL-TYPE BENZODIAZEPINE RECEPTOR"/>
    <property type="match status" value="1"/>
</dbReference>
<dbReference type="FunFam" id="1.20.1260.100:FF:000001">
    <property type="entry name" value="translocator protein 2"/>
    <property type="match status" value="1"/>
</dbReference>
<name>A0A1H3VHK6_9RHOB</name>
<protein>
    <submittedName>
        <fullName evidence="7">TspO and MBR related proteins</fullName>
    </submittedName>
</protein>
<dbReference type="InterPro" id="IPR038330">
    <property type="entry name" value="TspO/MBR-related_sf"/>
</dbReference>
<keyword evidence="5 6" id="KW-0472">Membrane</keyword>
<dbReference type="OrthoDB" id="9795496at2"/>
<feature type="transmembrane region" description="Helical" evidence="6">
    <location>
        <begin position="45"/>
        <end position="65"/>
    </location>
</feature>
<accession>A0A1H3VHK6</accession>